<reference evidence="2" key="1">
    <citation type="journal article" date="2020" name="Stud. Mycol.">
        <title>101 Dothideomycetes genomes: a test case for predicting lifestyles and emergence of pathogens.</title>
        <authorList>
            <person name="Haridas S."/>
            <person name="Albert R."/>
            <person name="Binder M."/>
            <person name="Bloem J."/>
            <person name="Labutti K."/>
            <person name="Salamov A."/>
            <person name="Andreopoulos B."/>
            <person name="Baker S."/>
            <person name="Barry K."/>
            <person name="Bills G."/>
            <person name="Bluhm B."/>
            <person name="Cannon C."/>
            <person name="Castanera R."/>
            <person name="Culley D."/>
            <person name="Daum C."/>
            <person name="Ezra D."/>
            <person name="Gonzalez J."/>
            <person name="Henrissat B."/>
            <person name="Kuo A."/>
            <person name="Liang C."/>
            <person name="Lipzen A."/>
            <person name="Lutzoni F."/>
            <person name="Magnuson J."/>
            <person name="Mondo S."/>
            <person name="Nolan M."/>
            <person name="Ohm R."/>
            <person name="Pangilinan J."/>
            <person name="Park H.-J."/>
            <person name="Ramirez L."/>
            <person name="Alfaro M."/>
            <person name="Sun H."/>
            <person name="Tritt A."/>
            <person name="Yoshinaga Y."/>
            <person name="Zwiers L.-H."/>
            <person name="Turgeon B."/>
            <person name="Goodwin S."/>
            <person name="Spatafora J."/>
            <person name="Crous P."/>
            <person name="Grigoriev I."/>
        </authorList>
    </citation>
    <scope>NUCLEOTIDE SEQUENCE</scope>
    <source>
        <strain evidence="2">CBS 122367</strain>
    </source>
</reference>
<protein>
    <submittedName>
        <fullName evidence="2">Uncharacterized protein</fullName>
    </submittedName>
</protein>
<evidence type="ECO:0000313" key="3">
    <source>
        <dbReference type="Proteomes" id="UP000799291"/>
    </source>
</evidence>
<dbReference type="Proteomes" id="UP000799291">
    <property type="component" value="Unassembled WGS sequence"/>
</dbReference>
<feature type="compositionally biased region" description="Polar residues" evidence="1">
    <location>
        <begin position="174"/>
        <end position="183"/>
    </location>
</feature>
<feature type="compositionally biased region" description="Acidic residues" evidence="1">
    <location>
        <begin position="221"/>
        <end position="246"/>
    </location>
</feature>
<evidence type="ECO:0000313" key="2">
    <source>
        <dbReference type="EMBL" id="KAF2684061.1"/>
    </source>
</evidence>
<accession>A0A6G1J1I8</accession>
<organism evidence="2 3">
    <name type="scientific">Lentithecium fluviatile CBS 122367</name>
    <dbReference type="NCBI Taxonomy" id="1168545"/>
    <lineage>
        <taxon>Eukaryota</taxon>
        <taxon>Fungi</taxon>
        <taxon>Dikarya</taxon>
        <taxon>Ascomycota</taxon>
        <taxon>Pezizomycotina</taxon>
        <taxon>Dothideomycetes</taxon>
        <taxon>Pleosporomycetidae</taxon>
        <taxon>Pleosporales</taxon>
        <taxon>Massarineae</taxon>
        <taxon>Lentitheciaceae</taxon>
        <taxon>Lentithecium</taxon>
    </lineage>
</organism>
<feature type="compositionally biased region" description="Polar residues" evidence="1">
    <location>
        <begin position="206"/>
        <end position="218"/>
    </location>
</feature>
<feature type="region of interest" description="Disordered" evidence="1">
    <location>
        <begin position="148"/>
        <end position="266"/>
    </location>
</feature>
<dbReference type="EMBL" id="MU005582">
    <property type="protein sequence ID" value="KAF2684061.1"/>
    <property type="molecule type" value="Genomic_DNA"/>
</dbReference>
<keyword evidence="3" id="KW-1185">Reference proteome</keyword>
<proteinExistence type="predicted"/>
<sequence length="266" mass="30468">MVFPGRRRQRAVAPFPHQRALIPGAMLGGLGSSLVPFHRDKLIAWGSPYAGGSSSRRRNHARFASPFAQAAYGHRFGRQPHIRGYGHSRAPFSRLSNLGGYPGSYAGGYSRRPSSSMYPGYRMGSAAYRNPYMGPGYGVRPRPIYGRSSWNTPLRRPPSMRRGYPPSSRRRETYPTQWYNDTTFSDEEDDDWDDPYEESDCEDTRYGSTYGRQRTYATNYDDSDEDDDDFDDEGYDDEDGYDDDQYDPYSSNLYSSHQYRSGRGDW</sequence>
<gene>
    <name evidence="2" type="ORF">K458DRAFT_404372</name>
</gene>
<name>A0A6G1J1I8_9PLEO</name>
<feature type="compositionally biased region" description="Polar residues" evidence="1">
    <location>
        <begin position="248"/>
        <end position="259"/>
    </location>
</feature>
<feature type="compositionally biased region" description="Acidic residues" evidence="1">
    <location>
        <begin position="184"/>
        <end position="201"/>
    </location>
</feature>
<dbReference type="AlphaFoldDB" id="A0A6G1J1I8"/>
<evidence type="ECO:0000256" key="1">
    <source>
        <dbReference type="SAM" id="MobiDB-lite"/>
    </source>
</evidence>